<keyword evidence="1 3" id="KW-0808">Transferase</keyword>
<proteinExistence type="inferred from homology"/>
<dbReference type="OrthoDB" id="447510at2759"/>
<dbReference type="EC" id="2.3.1.108" evidence="3"/>
<dbReference type="Gene3D" id="3.40.630.30">
    <property type="match status" value="1"/>
</dbReference>
<dbReference type="GO" id="GO:0048666">
    <property type="term" value="P:neuron development"/>
    <property type="evidence" value="ECO:0007669"/>
    <property type="project" value="UniProtKB-UniRule"/>
</dbReference>
<dbReference type="PROSITE" id="PS51730">
    <property type="entry name" value="GNAT_ATAT"/>
    <property type="match status" value="1"/>
</dbReference>
<dbReference type="InterPro" id="IPR038746">
    <property type="entry name" value="Atat"/>
</dbReference>
<comment type="catalytic activity">
    <reaction evidence="3">
        <text>L-lysyl-[alpha-tubulin] + acetyl-CoA = N(6)-acetyl-L-lysyl-[alpha-tubulin] + CoA + H(+)</text>
        <dbReference type="Rhea" id="RHEA:15277"/>
        <dbReference type="Rhea" id="RHEA-COMP:11278"/>
        <dbReference type="Rhea" id="RHEA-COMP:11279"/>
        <dbReference type="ChEBI" id="CHEBI:15378"/>
        <dbReference type="ChEBI" id="CHEBI:29969"/>
        <dbReference type="ChEBI" id="CHEBI:57287"/>
        <dbReference type="ChEBI" id="CHEBI:57288"/>
        <dbReference type="ChEBI" id="CHEBI:61930"/>
        <dbReference type="EC" id="2.3.1.108"/>
    </reaction>
</comment>
<evidence type="ECO:0000259" key="4">
    <source>
        <dbReference type="PROSITE" id="PS51730"/>
    </source>
</evidence>
<evidence type="ECO:0000256" key="3">
    <source>
        <dbReference type="HAMAP-Rule" id="MF_03130"/>
    </source>
</evidence>
<feature type="domain" description="N-acetyltransferase" evidence="4">
    <location>
        <begin position="2"/>
        <end position="189"/>
    </location>
</feature>
<gene>
    <name evidence="5" type="primary">CG3967_2</name>
    <name evidence="5" type="ORF">g.9552</name>
</gene>
<keyword evidence="2 3" id="KW-0012">Acyltransferase</keyword>
<evidence type="ECO:0000256" key="2">
    <source>
        <dbReference type="ARBA" id="ARBA00023315"/>
    </source>
</evidence>
<dbReference type="AlphaFoldDB" id="A0A0A1WP75"/>
<feature type="binding site" evidence="3">
    <location>
        <begin position="159"/>
        <end position="168"/>
    </location>
    <ligand>
        <name>acetyl-CoA</name>
        <dbReference type="ChEBI" id="CHEBI:57288"/>
    </ligand>
</feature>
<organism evidence="5">
    <name type="scientific">Zeugodacus cucurbitae</name>
    <name type="common">Melon fruit fly</name>
    <name type="synonym">Bactrocera cucurbitae</name>
    <dbReference type="NCBI Taxonomy" id="28588"/>
    <lineage>
        <taxon>Eukaryota</taxon>
        <taxon>Metazoa</taxon>
        <taxon>Ecdysozoa</taxon>
        <taxon>Arthropoda</taxon>
        <taxon>Hexapoda</taxon>
        <taxon>Insecta</taxon>
        <taxon>Pterygota</taxon>
        <taxon>Neoptera</taxon>
        <taxon>Endopterygota</taxon>
        <taxon>Diptera</taxon>
        <taxon>Brachycera</taxon>
        <taxon>Muscomorpha</taxon>
        <taxon>Tephritoidea</taxon>
        <taxon>Tephritidae</taxon>
        <taxon>Zeugodacus</taxon>
        <taxon>Zeugodacus</taxon>
    </lineage>
</organism>
<protein>
    <recommendedName>
        <fullName evidence="3">Alpha-tubulin N-acetyltransferase</fullName>
        <shortName evidence="3">Alpha-TAT</shortName>
        <shortName evidence="3">TAT</shortName>
        <ecNumber evidence="3">2.3.1.108</ecNumber>
    </recommendedName>
    <alternativeName>
        <fullName evidence="3">Acetyltransferase mec-17 homolog</fullName>
    </alternativeName>
</protein>
<dbReference type="Pfam" id="PF05301">
    <property type="entry name" value="Acetyltransf_16"/>
    <property type="match status" value="1"/>
</dbReference>
<comment type="similarity">
    <text evidence="3">Belongs to the acetyltransferase ATAT1 family.</text>
</comment>
<dbReference type="InterPro" id="IPR007965">
    <property type="entry name" value="GNAT_ATAT"/>
</dbReference>
<dbReference type="PANTHER" id="PTHR12327">
    <property type="entry name" value="ALPHA-TUBULIN N-ACETYLTRANSFERASE 1"/>
    <property type="match status" value="1"/>
</dbReference>
<dbReference type="HAMAP" id="MF_03130">
    <property type="entry name" value="mec17"/>
    <property type="match status" value="1"/>
</dbReference>
<sequence>MAKFKFDIGCIFSQPVVKISSNLLPHTFLGDRRMAMDVSSKVSEIIDRLGELSAIAQKLSRPITSAQKLRMSENQTVYLMADINGCDGDVVIGLLKIGTKNLYLFDSTGQTKKIDKARCILDFYIHDSRQRMGIGKILFDIMLKEESWSPVKCSVDRPSEKLIQFLKKYYGLEKIIPQANKFVLYEGFFDEDEDANRLKVMLPIHNRSSIKENNCTIQIPHNQFNKQQKFYHSSMFPPISPKQLHHQCSVKISRSKNLIYHSHELKRPEINNRSNHLLYLPPSRNCVQLALIVKQRFILFVDTIPAVNPHKVIPQFNMILLVAQLLISTLLEW</sequence>
<evidence type="ECO:0000256" key="1">
    <source>
        <dbReference type="ARBA" id="ARBA00022679"/>
    </source>
</evidence>
<dbReference type="EMBL" id="GBXI01013630">
    <property type="protein sequence ID" value="JAD00662.1"/>
    <property type="molecule type" value="Transcribed_RNA"/>
</dbReference>
<dbReference type="GO" id="GO:0019799">
    <property type="term" value="F:tubulin N-acetyltransferase activity"/>
    <property type="evidence" value="ECO:0007669"/>
    <property type="project" value="UniProtKB-UniRule"/>
</dbReference>
<name>A0A0A1WP75_ZEUCU</name>
<reference evidence="5" key="1">
    <citation type="submission" date="2014-11" db="EMBL/GenBank/DDBJ databases">
        <authorList>
            <person name="Geib S."/>
        </authorList>
    </citation>
    <scope>NUCLEOTIDE SEQUENCE</scope>
</reference>
<comment type="function">
    <text evidence="3">Specifically acetylates 'Lys-40' in alpha-tubulin on the lumenal side of microtubules. Promotes microtubule destabilization and accelerates microtubule dynamics; this activity may be independent of acetylation activity. Acetylates alpha-tubulin with a slow enzymatic rate, due to a catalytic site that is not optimized for acetyl transfer. Enters the microtubule through each end and diffuses quickly throughout the lumen of microtubules. Acetylates only long/old microtubules because of its slow acetylation rate since it does not have time to act on dynamically unstable microtubules before the enzyme is released.</text>
</comment>
<reference evidence="5" key="2">
    <citation type="journal article" date="2015" name="Gigascience">
        <title>Reconstructing a comprehensive transcriptome assembly of a white-pupal translocated strain of the pest fruit fly Bactrocera cucurbitae.</title>
        <authorList>
            <person name="Sim S.B."/>
            <person name="Calla B."/>
            <person name="Hall B."/>
            <person name="DeRego T."/>
            <person name="Geib S.M."/>
        </authorList>
    </citation>
    <scope>NUCLEOTIDE SEQUENCE</scope>
</reference>
<evidence type="ECO:0000313" key="5">
    <source>
        <dbReference type="EMBL" id="JAD00662.1"/>
    </source>
</evidence>
<dbReference type="GO" id="GO:0070507">
    <property type="term" value="P:regulation of microtubule cytoskeleton organization"/>
    <property type="evidence" value="ECO:0007669"/>
    <property type="project" value="UniProtKB-UniRule"/>
</dbReference>
<accession>A0A0A1WP75</accession>
<feature type="binding site" evidence="3">
    <location>
        <begin position="123"/>
        <end position="136"/>
    </location>
    <ligand>
        <name>acetyl-CoA</name>
        <dbReference type="ChEBI" id="CHEBI:57288"/>
    </ligand>
</feature>
<dbReference type="PANTHER" id="PTHR12327:SF0">
    <property type="entry name" value="ALPHA-TUBULIN N-ACETYLTRANSFERASE 1"/>
    <property type="match status" value="1"/>
</dbReference>
<feature type="site" description="Crucial for catalytic activity" evidence="3">
    <location>
        <position position="57"/>
    </location>
</feature>
<dbReference type="GO" id="GO:0005874">
    <property type="term" value="C:microtubule"/>
    <property type="evidence" value="ECO:0007669"/>
    <property type="project" value="InterPro"/>
</dbReference>